<accession>A0ABY1NTK2</accession>
<organism evidence="1 2">
    <name type="scientific">Roseibium denhamense</name>
    <dbReference type="NCBI Taxonomy" id="76305"/>
    <lineage>
        <taxon>Bacteria</taxon>
        <taxon>Pseudomonadati</taxon>
        <taxon>Pseudomonadota</taxon>
        <taxon>Alphaproteobacteria</taxon>
        <taxon>Hyphomicrobiales</taxon>
        <taxon>Stappiaceae</taxon>
        <taxon>Roseibium</taxon>
    </lineage>
</organism>
<sequence length="222" mass="24872">MLSKIKHISTRRKVLRDQIDVVKSFKQWEETCVPSYCHNNLAAAYVSWIRLFTAVEVARACVPDLKRIVDFGASVGELSHIIGADVQYDFIEQDELAASMLTRNKPDAVRRTLEDAAPGGYDAVFAIDSLEHNTNFEELLKALSKLLAPNGVLVLSGPTENELYRFGRKLAGFEGDYHVTTIYEIEAAADKHLQRTKLRRVPLGVPLFRITAWKHRSSSSAG</sequence>
<dbReference type="InterPro" id="IPR029063">
    <property type="entry name" value="SAM-dependent_MTases_sf"/>
</dbReference>
<reference evidence="1 2" key="1">
    <citation type="submission" date="2017-05" db="EMBL/GenBank/DDBJ databases">
        <authorList>
            <person name="Varghese N."/>
            <person name="Submissions S."/>
        </authorList>
    </citation>
    <scope>NUCLEOTIDE SEQUENCE [LARGE SCALE GENOMIC DNA]</scope>
    <source>
        <strain evidence="1 2">DSM 15949</strain>
    </source>
</reference>
<keyword evidence="1" id="KW-0489">Methyltransferase</keyword>
<dbReference type="RefSeq" id="WP_155190571.1">
    <property type="nucleotide sequence ID" value="NZ_BAAAEA010000003.1"/>
</dbReference>
<evidence type="ECO:0000313" key="1">
    <source>
        <dbReference type="EMBL" id="SMP17605.1"/>
    </source>
</evidence>
<dbReference type="Pfam" id="PF13489">
    <property type="entry name" value="Methyltransf_23"/>
    <property type="match status" value="1"/>
</dbReference>
<dbReference type="EMBL" id="FXTT01000002">
    <property type="protein sequence ID" value="SMP17605.1"/>
    <property type="molecule type" value="Genomic_DNA"/>
</dbReference>
<comment type="caution">
    <text evidence="1">The sequence shown here is derived from an EMBL/GenBank/DDBJ whole genome shotgun (WGS) entry which is preliminary data.</text>
</comment>
<dbReference type="SUPFAM" id="SSF53335">
    <property type="entry name" value="S-adenosyl-L-methionine-dependent methyltransferases"/>
    <property type="match status" value="1"/>
</dbReference>
<evidence type="ECO:0000313" key="2">
    <source>
        <dbReference type="Proteomes" id="UP001157914"/>
    </source>
</evidence>
<keyword evidence="2" id="KW-1185">Reference proteome</keyword>
<keyword evidence="1" id="KW-0808">Transferase</keyword>
<proteinExistence type="predicted"/>
<protein>
    <submittedName>
        <fullName evidence="1">Methyltransferase domain-containing protein</fullName>
    </submittedName>
</protein>
<dbReference type="GO" id="GO:0008168">
    <property type="term" value="F:methyltransferase activity"/>
    <property type="evidence" value="ECO:0007669"/>
    <property type="project" value="UniProtKB-KW"/>
</dbReference>
<dbReference type="Proteomes" id="UP001157914">
    <property type="component" value="Unassembled WGS sequence"/>
</dbReference>
<name>A0ABY1NTK2_9HYPH</name>
<dbReference type="GO" id="GO:0032259">
    <property type="term" value="P:methylation"/>
    <property type="evidence" value="ECO:0007669"/>
    <property type="project" value="UniProtKB-KW"/>
</dbReference>
<gene>
    <name evidence="1" type="ORF">SAMN06265374_1836</name>
</gene>
<dbReference type="Gene3D" id="3.40.50.150">
    <property type="entry name" value="Vaccinia Virus protein VP39"/>
    <property type="match status" value="1"/>
</dbReference>